<evidence type="ECO:0000313" key="3">
    <source>
        <dbReference type="Proteomes" id="UP001162164"/>
    </source>
</evidence>
<evidence type="ECO:0000313" key="2">
    <source>
        <dbReference type="EMBL" id="KAJ8977252.1"/>
    </source>
</evidence>
<keyword evidence="3" id="KW-1185">Reference proteome</keyword>
<dbReference type="PANTHER" id="PTHR36159">
    <property type="entry name" value="PROTEIN CBG23766"/>
    <property type="match status" value="1"/>
</dbReference>
<dbReference type="Proteomes" id="UP001162164">
    <property type="component" value="Unassembled WGS sequence"/>
</dbReference>
<dbReference type="Pfam" id="PF21738">
    <property type="entry name" value="DJR-like_dom"/>
    <property type="match status" value="2"/>
</dbReference>
<evidence type="ECO:0000259" key="1">
    <source>
        <dbReference type="Pfam" id="PF21738"/>
    </source>
</evidence>
<proteinExistence type="predicted"/>
<feature type="domain" description="Double jelly roll-like" evidence="1">
    <location>
        <begin position="74"/>
        <end position="126"/>
    </location>
</feature>
<organism evidence="2 3">
    <name type="scientific">Molorchus minor</name>
    <dbReference type="NCBI Taxonomy" id="1323400"/>
    <lineage>
        <taxon>Eukaryota</taxon>
        <taxon>Metazoa</taxon>
        <taxon>Ecdysozoa</taxon>
        <taxon>Arthropoda</taxon>
        <taxon>Hexapoda</taxon>
        <taxon>Insecta</taxon>
        <taxon>Pterygota</taxon>
        <taxon>Neoptera</taxon>
        <taxon>Endopterygota</taxon>
        <taxon>Coleoptera</taxon>
        <taxon>Polyphaga</taxon>
        <taxon>Cucujiformia</taxon>
        <taxon>Chrysomeloidea</taxon>
        <taxon>Cerambycidae</taxon>
        <taxon>Lamiinae</taxon>
        <taxon>Monochamini</taxon>
        <taxon>Molorchus</taxon>
    </lineage>
</organism>
<protein>
    <recommendedName>
        <fullName evidence="1">Double jelly roll-like domain-containing protein</fullName>
    </recommendedName>
</protein>
<feature type="domain" description="Double jelly roll-like" evidence="1">
    <location>
        <begin position="145"/>
        <end position="361"/>
    </location>
</feature>
<reference evidence="2" key="1">
    <citation type="journal article" date="2023" name="Insect Mol. Biol.">
        <title>Genome sequencing provides insights into the evolution of gene families encoding plant cell wall-degrading enzymes in longhorned beetles.</title>
        <authorList>
            <person name="Shin N.R."/>
            <person name="Okamura Y."/>
            <person name="Kirsch R."/>
            <person name="Pauchet Y."/>
        </authorList>
    </citation>
    <scope>NUCLEOTIDE SEQUENCE</scope>
    <source>
        <strain evidence="2">MMC_N1</strain>
    </source>
</reference>
<dbReference type="EMBL" id="JAPWTJ010000569">
    <property type="protein sequence ID" value="KAJ8977252.1"/>
    <property type="molecule type" value="Genomic_DNA"/>
</dbReference>
<sequence length="374" mass="43215">MLEELQIFQDPEFDDSIIREEIRTYHPFVKSFANNDEIEIVIYQQDALLLMSEAALVIEGTLVKTNGSTGDIQFTTNCGAYLFDSITYELNGKEVDKVRDPGTVSTIRGYLCYNKNDETLNAAGWNYPESQLVTYDPLKSTFFLARNDRNCFQVSKDDTDGMLTITNIELKVKHVFLNDVLKLKLLTEINKDKPILIPYRQWEYHELPSLTNGTSKEIWSIKTCTNLESPRYVIVAFQTNLKDNKSEDITYFNNLNISNIKLNINSEYYPYEDMKLDFDARKYADAYYMYTQFYKSFASDNNYPILDFIAFKSRTLFVIDCSKRNDAIKTSTIDIKLEIESRKSFPANTKAYCIVIHDRILESLPLSGLVRGAI</sequence>
<dbReference type="InterPro" id="IPR049512">
    <property type="entry name" value="DJR-like_dom"/>
</dbReference>
<accession>A0ABQ9JHT2</accession>
<comment type="caution">
    <text evidence="2">The sequence shown here is derived from an EMBL/GenBank/DDBJ whole genome shotgun (WGS) entry which is preliminary data.</text>
</comment>
<name>A0ABQ9JHT2_9CUCU</name>
<gene>
    <name evidence="2" type="ORF">NQ317_007429</name>
</gene>
<dbReference type="PANTHER" id="PTHR36159:SF1">
    <property type="entry name" value="RETROVIRUS-RELATED POL POLYPROTEIN FROM TRANSPOSON 412-LIKE PROTEIN"/>
    <property type="match status" value="1"/>
</dbReference>